<protein>
    <submittedName>
        <fullName evidence="3">Uncharacterized protein LOC113216046</fullName>
    </submittedName>
</protein>
<dbReference type="Proteomes" id="UP000504606">
    <property type="component" value="Unplaced"/>
</dbReference>
<dbReference type="GeneID" id="113216046"/>
<name>A0A6J1TE30_FRAOC</name>
<dbReference type="RefSeq" id="XP_026291528.1">
    <property type="nucleotide sequence ID" value="XM_026435743.2"/>
</dbReference>
<keyword evidence="1" id="KW-1133">Transmembrane helix</keyword>
<sequence>MTDRGCCCCTLETCVRLQGLIVGIICVGNMARVTWKVLNDDGTAESAIQRTSAGAFLDGADCLVNGLGAMLLFAASLLLLRGVRLKRPSLMQPYLVCAVAEAVALALFAILYGVAVAQSLPEPDEHPDVVVISVGEVSALVVFVILLLIAFPTYCLLNVSSLYDYMKYDDYRREHFYYIGT</sequence>
<dbReference type="KEGG" id="foc:113216046"/>
<feature type="transmembrane region" description="Helical" evidence="1">
    <location>
        <begin position="137"/>
        <end position="157"/>
    </location>
</feature>
<reference evidence="3" key="1">
    <citation type="submission" date="2025-08" db="UniProtKB">
        <authorList>
            <consortium name="RefSeq"/>
        </authorList>
    </citation>
    <scope>IDENTIFICATION</scope>
    <source>
        <tissue evidence="3">Whole organism</tissue>
    </source>
</reference>
<evidence type="ECO:0000313" key="3">
    <source>
        <dbReference type="RefSeq" id="XP_026291528.1"/>
    </source>
</evidence>
<organism evidence="2 3">
    <name type="scientific">Frankliniella occidentalis</name>
    <name type="common">Western flower thrips</name>
    <name type="synonym">Euthrips occidentalis</name>
    <dbReference type="NCBI Taxonomy" id="133901"/>
    <lineage>
        <taxon>Eukaryota</taxon>
        <taxon>Metazoa</taxon>
        <taxon>Ecdysozoa</taxon>
        <taxon>Arthropoda</taxon>
        <taxon>Hexapoda</taxon>
        <taxon>Insecta</taxon>
        <taxon>Pterygota</taxon>
        <taxon>Neoptera</taxon>
        <taxon>Paraneoptera</taxon>
        <taxon>Thysanoptera</taxon>
        <taxon>Terebrantia</taxon>
        <taxon>Thripoidea</taxon>
        <taxon>Thripidae</taxon>
        <taxon>Frankliniella</taxon>
    </lineage>
</organism>
<feature type="transmembrane region" description="Helical" evidence="1">
    <location>
        <begin position="63"/>
        <end position="83"/>
    </location>
</feature>
<keyword evidence="1" id="KW-0472">Membrane</keyword>
<dbReference type="AlphaFoldDB" id="A0A6J1TE30"/>
<keyword evidence="2" id="KW-1185">Reference proteome</keyword>
<feature type="transmembrane region" description="Helical" evidence="1">
    <location>
        <begin position="95"/>
        <end position="117"/>
    </location>
</feature>
<keyword evidence="1" id="KW-0812">Transmembrane</keyword>
<proteinExistence type="predicted"/>
<evidence type="ECO:0000313" key="2">
    <source>
        <dbReference type="Proteomes" id="UP000504606"/>
    </source>
</evidence>
<accession>A0A6J1TE30</accession>
<evidence type="ECO:0000256" key="1">
    <source>
        <dbReference type="SAM" id="Phobius"/>
    </source>
</evidence>
<gene>
    <name evidence="3" type="primary">LOC113216046</name>
</gene>
<dbReference type="OrthoDB" id="8119184at2759"/>